<evidence type="ECO:0000256" key="1">
    <source>
        <dbReference type="SAM" id="SignalP"/>
    </source>
</evidence>
<dbReference type="RefSeq" id="WP_137712462.1">
    <property type="nucleotide sequence ID" value="NZ_CP034035.1"/>
</dbReference>
<organism evidence="2 3">
    <name type="scientific">Brenneria rubrifaciens</name>
    <dbReference type="NCBI Taxonomy" id="55213"/>
    <lineage>
        <taxon>Bacteria</taxon>
        <taxon>Pseudomonadati</taxon>
        <taxon>Pseudomonadota</taxon>
        <taxon>Gammaproteobacteria</taxon>
        <taxon>Enterobacterales</taxon>
        <taxon>Pectobacteriaceae</taxon>
        <taxon>Brenneria</taxon>
    </lineage>
</organism>
<protein>
    <submittedName>
        <fullName evidence="2">Uncharacterized protein</fullName>
    </submittedName>
</protein>
<reference evidence="2 3" key="1">
    <citation type="submission" date="2018-11" db="EMBL/GenBank/DDBJ databases">
        <title>Genome sequences of Brenneria nigrifluens and Brenneria rubrifaciens.</title>
        <authorList>
            <person name="Poret-Peterson A.T."/>
            <person name="McClean A.E."/>
            <person name="Kluepfel D.A."/>
        </authorList>
    </citation>
    <scope>NUCLEOTIDE SEQUENCE [LARGE SCALE GENOMIC DNA]</scope>
    <source>
        <strain evidence="2 3">6D370</strain>
    </source>
</reference>
<proteinExistence type="predicted"/>
<keyword evidence="3" id="KW-1185">Reference proteome</keyword>
<sequence>MKKIIFAALFLVSGVSDAATTYTKEQLNDMASSGTYPEQEAAITKSAETMSFEQCKSGALSMYSQVAANYPARVVVDTGLLYMVKLWTNDGAITVSCSDPDKKRVITQANYQ</sequence>
<accession>A0A4P8QQ94</accession>
<name>A0A4P8QQ94_9GAMM</name>
<dbReference type="KEGG" id="brb:EH207_01685"/>
<feature type="signal peptide" evidence="1">
    <location>
        <begin position="1"/>
        <end position="18"/>
    </location>
</feature>
<dbReference type="AlphaFoldDB" id="A0A4P8QQ94"/>
<evidence type="ECO:0000313" key="3">
    <source>
        <dbReference type="Proteomes" id="UP000299580"/>
    </source>
</evidence>
<evidence type="ECO:0000313" key="2">
    <source>
        <dbReference type="EMBL" id="QCR07380.1"/>
    </source>
</evidence>
<gene>
    <name evidence="2" type="ORF">EH207_01685</name>
</gene>
<feature type="chain" id="PRO_5020403386" evidence="1">
    <location>
        <begin position="19"/>
        <end position="112"/>
    </location>
</feature>
<dbReference type="Proteomes" id="UP000299580">
    <property type="component" value="Chromosome"/>
</dbReference>
<dbReference type="EMBL" id="CP034035">
    <property type="protein sequence ID" value="QCR07380.1"/>
    <property type="molecule type" value="Genomic_DNA"/>
</dbReference>
<keyword evidence="1" id="KW-0732">Signal</keyword>
<dbReference type="OrthoDB" id="6464851at2"/>